<dbReference type="EMBL" id="JAXOVW010000202">
    <property type="protein sequence ID" value="MDZ5610657.1"/>
    <property type="molecule type" value="Genomic_DNA"/>
</dbReference>
<sequence length="173" mass="20428">MELSKLHKFLVPKPQDFNRQKYQLVKMMLREGDILYVQSLDRFGRNKEAILNEWRDITKNIKAHIVVLDMPLLDTTKYQDNLGNLITDLVLQILSWLAEEERTKIKVWQQEGIHLAKKQGKHLGRPRVEITEEFIMAYNSWQTGKVTAVEAIKQANLSKTTFYRLVKRFENKT</sequence>
<comment type="caution">
    <text evidence="2">The sequence shown here is derived from an EMBL/GenBank/DDBJ whole genome shotgun (WGS) entry which is preliminary data.</text>
</comment>
<dbReference type="InterPro" id="IPR036162">
    <property type="entry name" value="Resolvase-like_N_sf"/>
</dbReference>
<accession>A0ABU5K5G6</accession>
<dbReference type="PROSITE" id="PS51736">
    <property type="entry name" value="RECOMBINASES_3"/>
    <property type="match status" value="1"/>
</dbReference>
<evidence type="ECO:0000313" key="3">
    <source>
        <dbReference type="Proteomes" id="UP001291930"/>
    </source>
</evidence>
<protein>
    <submittedName>
        <fullName evidence="2">Recombinase family protein</fullName>
    </submittedName>
</protein>
<dbReference type="Proteomes" id="UP001291930">
    <property type="component" value="Unassembled WGS sequence"/>
</dbReference>
<dbReference type="InterPro" id="IPR006119">
    <property type="entry name" value="Resolv_N"/>
</dbReference>
<dbReference type="Gene3D" id="3.40.50.1390">
    <property type="entry name" value="Resolvase, N-terminal catalytic domain"/>
    <property type="match status" value="1"/>
</dbReference>
<evidence type="ECO:0000313" key="2">
    <source>
        <dbReference type="EMBL" id="MDZ5610657.1"/>
    </source>
</evidence>
<keyword evidence="3" id="KW-1185">Reference proteome</keyword>
<name>A0ABU5K5G6_9BACI</name>
<evidence type="ECO:0000259" key="1">
    <source>
        <dbReference type="PROSITE" id="PS51736"/>
    </source>
</evidence>
<dbReference type="Pfam" id="PF00239">
    <property type="entry name" value="Resolvase"/>
    <property type="match status" value="1"/>
</dbReference>
<feature type="domain" description="Resolvase/invertase-type recombinase catalytic" evidence="1">
    <location>
        <begin position="1"/>
        <end position="120"/>
    </location>
</feature>
<dbReference type="SMART" id="SM00857">
    <property type="entry name" value="Resolvase"/>
    <property type="match status" value="1"/>
</dbReference>
<reference evidence="3" key="1">
    <citation type="submission" date="2023-11" db="EMBL/GenBank/DDBJ databases">
        <title>Genome Sequence of Bacillus pseudomycoides stain BUPM19.</title>
        <authorList>
            <person name="Farhat A."/>
        </authorList>
    </citation>
    <scope>NUCLEOTIDE SEQUENCE [LARGE SCALE GENOMIC DNA]</scope>
    <source>
        <strain evidence="3">BUPM19</strain>
    </source>
</reference>
<gene>
    <name evidence="2" type="ORF">U2I54_27590</name>
</gene>
<dbReference type="SUPFAM" id="SSF53041">
    <property type="entry name" value="Resolvase-like"/>
    <property type="match status" value="1"/>
</dbReference>
<dbReference type="RefSeq" id="WP_374219829.1">
    <property type="nucleotide sequence ID" value="NZ_JAXOVW010000202.1"/>
</dbReference>
<proteinExistence type="predicted"/>
<organism evidence="2 3">
    <name type="scientific">Bacillus bingmayongensis</name>
    <dbReference type="NCBI Taxonomy" id="1150157"/>
    <lineage>
        <taxon>Bacteria</taxon>
        <taxon>Bacillati</taxon>
        <taxon>Bacillota</taxon>
        <taxon>Bacilli</taxon>
        <taxon>Bacillales</taxon>
        <taxon>Bacillaceae</taxon>
        <taxon>Bacillus</taxon>
    </lineage>
</organism>